<organism evidence="1 2">
    <name type="scientific">Microdochium bolleyi</name>
    <dbReference type="NCBI Taxonomy" id="196109"/>
    <lineage>
        <taxon>Eukaryota</taxon>
        <taxon>Fungi</taxon>
        <taxon>Dikarya</taxon>
        <taxon>Ascomycota</taxon>
        <taxon>Pezizomycotina</taxon>
        <taxon>Sordariomycetes</taxon>
        <taxon>Xylariomycetidae</taxon>
        <taxon>Xylariales</taxon>
        <taxon>Microdochiaceae</taxon>
        <taxon>Microdochium</taxon>
    </lineage>
</organism>
<keyword evidence="2" id="KW-1185">Reference proteome</keyword>
<dbReference type="Proteomes" id="UP000070501">
    <property type="component" value="Unassembled WGS sequence"/>
</dbReference>
<evidence type="ECO:0000313" key="1">
    <source>
        <dbReference type="EMBL" id="KXJ88443.1"/>
    </source>
</evidence>
<reference evidence="2" key="1">
    <citation type="submission" date="2016-02" db="EMBL/GenBank/DDBJ databases">
        <title>Draft genome sequence of Microdochium bolleyi, a fungal endophyte of beachgrass.</title>
        <authorList>
            <consortium name="DOE Joint Genome Institute"/>
            <person name="David A.S."/>
            <person name="May G."/>
            <person name="Haridas S."/>
            <person name="Lim J."/>
            <person name="Wang M."/>
            <person name="Labutti K."/>
            <person name="Lipzen A."/>
            <person name="Barry K."/>
            <person name="Grigoriev I.V."/>
        </authorList>
    </citation>
    <scope>NUCLEOTIDE SEQUENCE [LARGE SCALE GENOMIC DNA]</scope>
    <source>
        <strain evidence="2">J235TASD1</strain>
    </source>
</reference>
<gene>
    <name evidence="1" type="ORF">Micbo1qcDRAFT_178068</name>
</gene>
<dbReference type="InParanoid" id="A0A136IUC6"/>
<dbReference type="AlphaFoldDB" id="A0A136IUC6"/>
<dbReference type="EMBL" id="KQ964258">
    <property type="protein sequence ID" value="KXJ88443.1"/>
    <property type="molecule type" value="Genomic_DNA"/>
</dbReference>
<name>A0A136IUC6_9PEZI</name>
<evidence type="ECO:0000313" key="2">
    <source>
        <dbReference type="Proteomes" id="UP000070501"/>
    </source>
</evidence>
<sequence>MYGQLHGSPFRSITKGYVKLTPANKASLSVFISALLSAQGLVELRLVIQLQGSGHARRWTKFQTLLEQTMLAAIRKQGFSWPRLQTLECSNLDFSAAGFAELVSWHAPSLRALKFDQGNFTVAHVESLALRYWFATSSIRPYWMFAKRALTGEVVYWRAAGNECRGLWTNIWRFKHGLTGEVAYGHNPYEFWPQFNDRDEATGDAAEPTPFSDDFEIFVRFGPDDMHQPCRATAPPPNAITFNKAMEEDLVRHGIWGLVKF</sequence>
<proteinExistence type="predicted"/>
<protein>
    <submittedName>
        <fullName evidence="1">Uncharacterized protein</fullName>
    </submittedName>
</protein>
<accession>A0A136IUC6</accession>